<keyword evidence="3" id="KW-1185">Reference proteome</keyword>
<name>A0ABQ8UM24_9EUKA</name>
<organism evidence="2 3">
    <name type="scientific">Paratrimastix pyriformis</name>
    <dbReference type="NCBI Taxonomy" id="342808"/>
    <lineage>
        <taxon>Eukaryota</taxon>
        <taxon>Metamonada</taxon>
        <taxon>Preaxostyla</taxon>
        <taxon>Paratrimastigidae</taxon>
        <taxon>Paratrimastix</taxon>
    </lineage>
</organism>
<feature type="compositionally biased region" description="Pro residues" evidence="1">
    <location>
        <begin position="273"/>
        <end position="282"/>
    </location>
</feature>
<feature type="region of interest" description="Disordered" evidence="1">
    <location>
        <begin position="217"/>
        <end position="282"/>
    </location>
</feature>
<feature type="compositionally biased region" description="Low complexity" evidence="1">
    <location>
        <begin position="240"/>
        <end position="253"/>
    </location>
</feature>
<gene>
    <name evidence="2" type="ORF">PAPYR_3618</name>
</gene>
<evidence type="ECO:0000313" key="2">
    <source>
        <dbReference type="EMBL" id="KAJ4460229.1"/>
    </source>
</evidence>
<protein>
    <submittedName>
        <fullName evidence="2">Uncharacterized protein</fullName>
    </submittedName>
</protein>
<feature type="region of interest" description="Disordered" evidence="1">
    <location>
        <begin position="1"/>
        <end position="21"/>
    </location>
</feature>
<reference evidence="2" key="1">
    <citation type="journal article" date="2022" name="bioRxiv">
        <title>Genomics of Preaxostyla Flagellates Illuminates Evolutionary Transitions and the Path Towards Mitochondrial Loss.</title>
        <authorList>
            <person name="Novak L.V.F."/>
            <person name="Treitli S.C."/>
            <person name="Pyrih J."/>
            <person name="Halakuc P."/>
            <person name="Pipaliya S.V."/>
            <person name="Vacek V."/>
            <person name="Brzon O."/>
            <person name="Soukal P."/>
            <person name="Eme L."/>
            <person name="Dacks J.B."/>
            <person name="Karnkowska A."/>
            <person name="Elias M."/>
            <person name="Hampl V."/>
        </authorList>
    </citation>
    <scope>NUCLEOTIDE SEQUENCE</scope>
    <source>
        <strain evidence="2">RCP-MX</strain>
    </source>
</reference>
<proteinExistence type="predicted"/>
<comment type="caution">
    <text evidence="2">The sequence shown here is derived from an EMBL/GenBank/DDBJ whole genome shotgun (WGS) entry which is preliminary data.</text>
</comment>
<evidence type="ECO:0000256" key="1">
    <source>
        <dbReference type="SAM" id="MobiDB-lite"/>
    </source>
</evidence>
<dbReference type="Proteomes" id="UP001141327">
    <property type="component" value="Unassembled WGS sequence"/>
</dbReference>
<dbReference type="EMBL" id="JAPMOS010000014">
    <property type="protein sequence ID" value="KAJ4460229.1"/>
    <property type="molecule type" value="Genomic_DNA"/>
</dbReference>
<feature type="region of interest" description="Disordered" evidence="1">
    <location>
        <begin position="37"/>
        <end position="80"/>
    </location>
</feature>
<feature type="compositionally biased region" description="Basic and acidic residues" evidence="1">
    <location>
        <begin position="51"/>
        <end position="63"/>
    </location>
</feature>
<evidence type="ECO:0000313" key="3">
    <source>
        <dbReference type="Proteomes" id="UP001141327"/>
    </source>
</evidence>
<accession>A0ABQ8UM24</accession>
<feature type="region of interest" description="Disordered" evidence="1">
    <location>
        <begin position="101"/>
        <end position="152"/>
    </location>
</feature>
<sequence>MKQESSTAPHAPEELTSLNPSIKYFWLHPTSGKRYRCFEGEPPPDLGDDLDLCKNPDYKDPEPARTTPAPTRVSSTPTRLPAMPAALEKLVQETTRLVVEDAARTAEAAEDDDGFPPPDLSAAALSHPQPHPQPRIGLNASAPAFVPKTKPKDDTLAEAGFQDLPFNVDPKRDDLPPWYEYFLRTGEVPENAANFDEIEELGESELGAVDEYALSGGADYMQEPPAPLNHSLFAPPPQPAGDAAPLPLLAPGDIFASLRQQAPPGQPSSLFSAPPPSSTHPG</sequence>